<dbReference type="OrthoDB" id="2620022at2"/>
<keyword evidence="1" id="KW-0175">Coiled coil</keyword>
<name>A0A5D0CX47_9BACL</name>
<dbReference type="AlphaFoldDB" id="A0A5D0CX47"/>
<keyword evidence="3" id="KW-1185">Reference proteome</keyword>
<protein>
    <submittedName>
        <fullName evidence="2">Uncharacterized protein</fullName>
    </submittedName>
</protein>
<accession>A0A5D0CX47</accession>
<dbReference type="Proteomes" id="UP000325218">
    <property type="component" value="Unassembled WGS sequence"/>
</dbReference>
<sequence length="347" mass="39587">MVIDTLSETIEKLKEAQKNLERIRSTYKDNSELLNIYEPSAKYLVDSMKDRLNELLNEEVDLKLSQPDKDVDLWIRINGEDFQSGKGPIGLVGNFLSKLSNANRQSLNLIAKARNIDIKSITNEFPLSFDLTTTATGSLKLGLKSPNLKVDIDDEQLDMFSYNKDPWEKLRELATQNEMAVESMQLLLSALASAEDEEILSGLVEKYNERDVLKIIHYAKQVTPSSQSNIDAISFEGNSVTFRQRIVNTTKHTRKQLSKQAKKLVNKEFVHGKGKVRGVDLDDKSLIIRPFVFEDVKHDEIRCYLLNDDGEQSLERFLKKRVKVSGFVVYSSNNKLLRLEAEEITVE</sequence>
<organism evidence="2 3">
    <name type="scientific">Paenibacillus faecis</name>
    <dbReference type="NCBI Taxonomy" id="862114"/>
    <lineage>
        <taxon>Bacteria</taxon>
        <taxon>Bacillati</taxon>
        <taxon>Bacillota</taxon>
        <taxon>Bacilli</taxon>
        <taxon>Bacillales</taxon>
        <taxon>Paenibacillaceae</taxon>
        <taxon>Paenibacillus</taxon>
    </lineage>
</organism>
<feature type="coiled-coil region" evidence="1">
    <location>
        <begin position="3"/>
        <end position="65"/>
    </location>
</feature>
<evidence type="ECO:0000313" key="3">
    <source>
        <dbReference type="Proteomes" id="UP000325218"/>
    </source>
</evidence>
<dbReference type="EMBL" id="VSDO01000001">
    <property type="protein sequence ID" value="TYA14521.1"/>
    <property type="molecule type" value="Genomic_DNA"/>
</dbReference>
<gene>
    <name evidence="2" type="ORF">FRY98_02205</name>
</gene>
<comment type="caution">
    <text evidence="2">The sequence shown here is derived from an EMBL/GenBank/DDBJ whole genome shotgun (WGS) entry which is preliminary data.</text>
</comment>
<reference evidence="2 3" key="1">
    <citation type="submission" date="2019-08" db="EMBL/GenBank/DDBJ databases">
        <title>Genome sequencing of Paenibacillus faecis DSM 23593(T).</title>
        <authorList>
            <person name="Kook J.-K."/>
            <person name="Park S.-N."/>
            <person name="Lim Y.K."/>
        </authorList>
    </citation>
    <scope>NUCLEOTIDE SEQUENCE [LARGE SCALE GENOMIC DNA]</scope>
    <source>
        <strain evidence="2 3">DSM 23593</strain>
    </source>
</reference>
<evidence type="ECO:0000313" key="2">
    <source>
        <dbReference type="EMBL" id="TYA14521.1"/>
    </source>
</evidence>
<proteinExistence type="predicted"/>
<dbReference type="RefSeq" id="WP_148450116.1">
    <property type="nucleotide sequence ID" value="NZ_VSDO01000001.1"/>
</dbReference>
<evidence type="ECO:0000256" key="1">
    <source>
        <dbReference type="SAM" id="Coils"/>
    </source>
</evidence>